<dbReference type="Proteomes" id="UP000025227">
    <property type="component" value="Unplaced"/>
</dbReference>
<evidence type="ECO:0000313" key="1">
    <source>
        <dbReference type="Proteomes" id="UP000025227"/>
    </source>
</evidence>
<sequence>MLLSSLQLLFSMSDSLFKSLLKRASLVFIPLLRCNTWIMKVTYMVRTSGYFMIFWFYSLQHSVSTGRIPTYRKDKWKLDVFIRRNRITICLFH</sequence>
<evidence type="ECO:0000313" key="2">
    <source>
        <dbReference type="WBParaSite" id="HCON_00113792-00001"/>
    </source>
</evidence>
<organism evidence="1 2">
    <name type="scientific">Haemonchus contortus</name>
    <name type="common">Barber pole worm</name>
    <dbReference type="NCBI Taxonomy" id="6289"/>
    <lineage>
        <taxon>Eukaryota</taxon>
        <taxon>Metazoa</taxon>
        <taxon>Ecdysozoa</taxon>
        <taxon>Nematoda</taxon>
        <taxon>Chromadorea</taxon>
        <taxon>Rhabditida</taxon>
        <taxon>Rhabditina</taxon>
        <taxon>Rhabditomorpha</taxon>
        <taxon>Strongyloidea</taxon>
        <taxon>Trichostrongylidae</taxon>
        <taxon>Haemonchus</taxon>
    </lineage>
</organism>
<dbReference type="WBParaSite" id="HCON_00113792-00001">
    <property type="protein sequence ID" value="HCON_00113792-00001"/>
    <property type="gene ID" value="HCON_00113792"/>
</dbReference>
<dbReference type="AlphaFoldDB" id="A0A7I4YLA1"/>
<name>A0A7I4YLA1_HAECO</name>
<keyword evidence="1" id="KW-1185">Reference proteome</keyword>
<accession>A0A7I4YLA1</accession>
<reference evidence="2" key="1">
    <citation type="submission" date="2020-12" db="UniProtKB">
        <authorList>
            <consortium name="WormBaseParasite"/>
        </authorList>
    </citation>
    <scope>IDENTIFICATION</scope>
    <source>
        <strain evidence="2">MHco3</strain>
    </source>
</reference>
<protein>
    <submittedName>
        <fullName evidence="2">Secreted protein</fullName>
    </submittedName>
</protein>
<proteinExistence type="predicted"/>